<evidence type="ECO:0000256" key="3">
    <source>
        <dbReference type="ARBA" id="ARBA00008000"/>
    </source>
</evidence>
<evidence type="ECO:0000256" key="2">
    <source>
        <dbReference type="ARBA" id="ARBA00004173"/>
    </source>
</evidence>
<dbReference type="Pfam" id="PF02913">
    <property type="entry name" value="FAD-oxidase_C"/>
    <property type="match status" value="1"/>
</dbReference>
<comment type="similarity">
    <text evidence="3">Belongs to the FAD-binding oxidoreductase/transferase type 4 family.</text>
</comment>
<dbReference type="PROSITE" id="PS51387">
    <property type="entry name" value="FAD_PCMH"/>
    <property type="match status" value="1"/>
</dbReference>
<reference evidence="12 13" key="1">
    <citation type="submission" date="2016-03" db="EMBL/GenBank/DDBJ databases">
        <authorList>
            <person name="Ploux O."/>
        </authorList>
    </citation>
    <scope>NUCLEOTIDE SEQUENCE [LARGE SCALE GENOMIC DNA]</scope>
    <source>
        <strain evidence="12 13">UAMH 11012</strain>
    </source>
</reference>
<evidence type="ECO:0000256" key="4">
    <source>
        <dbReference type="ARBA" id="ARBA00022630"/>
    </source>
</evidence>
<dbReference type="EC" id="1.1.2.4" evidence="9"/>
<evidence type="ECO:0000256" key="6">
    <source>
        <dbReference type="ARBA" id="ARBA00022946"/>
    </source>
</evidence>
<evidence type="ECO:0000256" key="7">
    <source>
        <dbReference type="ARBA" id="ARBA00023002"/>
    </source>
</evidence>
<dbReference type="OrthoDB" id="7786253at2759"/>
<evidence type="ECO:0000313" key="12">
    <source>
        <dbReference type="EMBL" id="CZR58427.1"/>
    </source>
</evidence>
<comment type="subcellular location">
    <subcellularLocation>
        <location evidence="2">Mitochondrion</location>
    </subcellularLocation>
</comment>
<accession>A0A1L7X085</accession>
<dbReference type="FunFam" id="3.30.465.10:FF:000014">
    <property type="entry name" value="D-lactate dehydrogenase (Cytochrome), putative"/>
    <property type="match status" value="1"/>
</dbReference>
<feature type="domain" description="FAD-binding PCMH-type" evidence="11">
    <location>
        <begin position="147"/>
        <end position="326"/>
    </location>
</feature>
<dbReference type="GO" id="GO:0004458">
    <property type="term" value="F:D-lactate dehydrogenase (cytochrome) activity"/>
    <property type="evidence" value="ECO:0007669"/>
    <property type="project" value="UniProtKB-EC"/>
</dbReference>
<dbReference type="InterPro" id="IPR036318">
    <property type="entry name" value="FAD-bd_PCMH-like_sf"/>
</dbReference>
<dbReference type="Proteomes" id="UP000184330">
    <property type="component" value="Unassembled WGS sequence"/>
</dbReference>
<name>A0A1L7X085_9HELO</name>
<dbReference type="AlphaFoldDB" id="A0A1L7X085"/>
<dbReference type="GO" id="GO:0008720">
    <property type="term" value="F:D-lactate dehydrogenase (NAD+) activity"/>
    <property type="evidence" value="ECO:0007669"/>
    <property type="project" value="TreeGrafter"/>
</dbReference>
<organism evidence="12 13">
    <name type="scientific">Phialocephala subalpina</name>
    <dbReference type="NCBI Taxonomy" id="576137"/>
    <lineage>
        <taxon>Eukaryota</taxon>
        <taxon>Fungi</taxon>
        <taxon>Dikarya</taxon>
        <taxon>Ascomycota</taxon>
        <taxon>Pezizomycotina</taxon>
        <taxon>Leotiomycetes</taxon>
        <taxon>Helotiales</taxon>
        <taxon>Mollisiaceae</taxon>
        <taxon>Phialocephala</taxon>
        <taxon>Phialocephala fortinii species complex</taxon>
    </lineage>
</organism>
<dbReference type="InterPro" id="IPR016166">
    <property type="entry name" value="FAD-bd_PCMH"/>
</dbReference>
<dbReference type="InterPro" id="IPR004113">
    <property type="entry name" value="FAD-bd_oxidored_4_C"/>
</dbReference>
<dbReference type="GO" id="GO:0071949">
    <property type="term" value="F:FAD binding"/>
    <property type="evidence" value="ECO:0007669"/>
    <property type="project" value="InterPro"/>
</dbReference>
<dbReference type="PANTHER" id="PTHR11748">
    <property type="entry name" value="D-LACTATE DEHYDROGENASE"/>
    <property type="match status" value="1"/>
</dbReference>
<dbReference type="SUPFAM" id="SSF55103">
    <property type="entry name" value="FAD-linked oxidases, C-terminal domain"/>
    <property type="match status" value="1"/>
</dbReference>
<evidence type="ECO:0000256" key="8">
    <source>
        <dbReference type="ARBA" id="ARBA00023128"/>
    </source>
</evidence>
<dbReference type="FunFam" id="3.30.70.2740:FF:000001">
    <property type="entry name" value="D-lactate dehydrogenase mitochondrial"/>
    <property type="match status" value="1"/>
</dbReference>
<evidence type="ECO:0000256" key="1">
    <source>
        <dbReference type="ARBA" id="ARBA00001974"/>
    </source>
</evidence>
<dbReference type="EMBL" id="FJOG01000012">
    <property type="protein sequence ID" value="CZR58427.1"/>
    <property type="molecule type" value="Genomic_DNA"/>
</dbReference>
<dbReference type="Pfam" id="PF01565">
    <property type="entry name" value="FAD_binding_4"/>
    <property type="match status" value="1"/>
</dbReference>
<dbReference type="InterPro" id="IPR006094">
    <property type="entry name" value="Oxid_FAD_bind_N"/>
</dbReference>
<keyword evidence="6" id="KW-0809">Transit peptide</keyword>
<evidence type="ECO:0000313" key="13">
    <source>
        <dbReference type="Proteomes" id="UP000184330"/>
    </source>
</evidence>
<evidence type="ECO:0000256" key="5">
    <source>
        <dbReference type="ARBA" id="ARBA00022827"/>
    </source>
</evidence>
<keyword evidence="4" id="KW-0285">Flavoprotein</keyword>
<dbReference type="PANTHER" id="PTHR11748:SF111">
    <property type="entry name" value="D-LACTATE DEHYDROGENASE, MITOCHONDRIAL-RELATED"/>
    <property type="match status" value="1"/>
</dbReference>
<gene>
    <name evidence="12" type="ORF">PAC_08319</name>
</gene>
<dbReference type="InterPro" id="IPR016169">
    <property type="entry name" value="FAD-bd_PCMH_sub2"/>
</dbReference>
<keyword evidence="7" id="KW-0560">Oxidoreductase</keyword>
<sequence length="576" mass="62595">MSVCMRSAGAVPRRLIASSRTSTTFPSSAISKFGSRARNVRWSSGKAGSTEKVAKGEGWTWFSVLALMGASALGAGAWTRWQGEEKSGRMRDYSSPEKFVKPKYATIHDMEAAIKEIREATGDDDTISTDDGDLHRHGYSEWSSTNIDGLPVAVAYPKSTAEVSQIAKICYKYRVPIIPFSGGSSLEGNFSAPYGGVSVDFAFMDQILQLHQEDMDIVVQPSVSWMSLNDELAKRQSGLFFPVDPGPSAKIGGMVGTNCSGTNAVRYGTMKDWVINLTVVLADGTVIKTKRRPRKTSAGYNLNSLFVGSEGTLGLVTEITLKLAVVPQEYSVAVVTFPSIRDAAAAAASVMRAGVQVAAMEIMDEVQMKVVNLSGSTAPRKWKELPTLFFKFSGTKAGVKENIAVVSAIAKAHRGGEFEFAKDAKEQKLLWSARKESLWSMLALRKEGSEVWSTDVAVPFSRLADIIEISKKEMDDLGLFASILGHIGDGNFHESIMYDKNVPGEREKVEQCVKNMVGRALEMEGTCTGEHGIGIGKKEALLMEVGIDTMTVMKSIKQALDPHWIMNPGKIMDVPL</sequence>
<evidence type="ECO:0000259" key="11">
    <source>
        <dbReference type="PROSITE" id="PS51387"/>
    </source>
</evidence>
<comment type="catalytic activity">
    <reaction evidence="10">
        <text>(R)-lactate + 2 Fe(III)-[cytochrome c] = 2 Fe(II)-[cytochrome c] + pyruvate + 2 H(+)</text>
        <dbReference type="Rhea" id="RHEA:13521"/>
        <dbReference type="Rhea" id="RHEA-COMP:10350"/>
        <dbReference type="Rhea" id="RHEA-COMP:14399"/>
        <dbReference type="ChEBI" id="CHEBI:15361"/>
        <dbReference type="ChEBI" id="CHEBI:15378"/>
        <dbReference type="ChEBI" id="CHEBI:16004"/>
        <dbReference type="ChEBI" id="CHEBI:29033"/>
        <dbReference type="ChEBI" id="CHEBI:29034"/>
        <dbReference type="EC" id="1.1.2.4"/>
    </reaction>
</comment>
<keyword evidence="5" id="KW-0274">FAD</keyword>
<dbReference type="Gene3D" id="3.30.465.10">
    <property type="match status" value="1"/>
</dbReference>
<dbReference type="Gene3D" id="3.30.70.2740">
    <property type="match status" value="1"/>
</dbReference>
<dbReference type="GO" id="GO:0005739">
    <property type="term" value="C:mitochondrion"/>
    <property type="evidence" value="ECO:0007669"/>
    <property type="project" value="UniProtKB-SubCell"/>
</dbReference>
<dbReference type="SUPFAM" id="SSF56176">
    <property type="entry name" value="FAD-binding/transporter-associated domain-like"/>
    <property type="match status" value="1"/>
</dbReference>
<comment type="cofactor">
    <cofactor evidence="1">
        <name>FAD</name>
        <dbReference type="ChEBI" id="CHEBI:57692"/>
    </cofactor>
</comment>
<dbReference type="InterPro" id="IPR016171">
    <property type="entry name" value="Vanillyl_alc_oxidase_C-sub2"/>
</dbReference>
<keyword evidence="13" id="KW-1185">Reference proteome</keyword>
<dbReference type="STRING" id="576137.A0A1L7X085"/>
<dbReference type="GO" id="GO:1903457">
    <property type="term" value="P:lactate catabolic process"/>
    <property type="evidence" value="ECO:0007669"/>
    <property type="project" value="TreeGrafter"/>
</dbReference>
<keyword evidence="8" id="KW-0496">Mitochondrion</keyword>
<dbReference type="Gene3D" id="1.10.45.10">
    <property type="entry name" value="Vanillyl-alcohol Oxidase, Chain A, domain 4"/>
    <property type="match status" value="1"/>
</dbReference>
<proteinExistence type="inferred from homology"/>
<evidence type="ECO:0000256" key="10">
    <source>
        <dbReference type="ARBA" id="ARBA00051436"/>
    </source>
</evidence>
<evidence type="ECO:0000256" key="9">
    <source>
        <dbReference type="ARBA" id="ARBA00038897"/>
    </source>
</evidence>
<dbReference type="InterPro" id="IPR016164">
    <property type="entry name" value="FAD-linked_Oxase-like_C"/>
</dbReference>
<protein>
    <recommendedName>
        <fullName evidence="9">D-lactate dehydrogenase (cytochrome)</fullName>
        <ecNumber evidence="9">1.1.2.4</ecNumber>
    </recommendedName>
</protein>
<dbReference type="FunFam" id="1.10.45.10:FF:000001">
    <property type="entry name" value="D-lactate dehydrogenase mitochondrial"/>
    <property type="match status" value="1"/>
</dbReference>